<accession>U1P8X2</accession>
<dbReference type="EMBL" id="KE356560">
    <property type="protein sequence ID" value="ERG89992.1"/>
    <property type="molecule type" value="Genomic_DNA"/>
</dbReference>
<dbReference type="Proteomes" id="UP000030649">
    <property type="component" value="Unassembled WGS sequence"/>
</dbReference>
<dbReference type="STRING" id="1238424.J07HQW1_00005"/>
<sequence length="74" mass="8570">MTEWQITVRDRKVISESPQYIEAFSIQDAIDYSAFGILQAKASSDVEIPPEVQDEVFEKAKETREPEYPRLSFD</sequence>
<organism evidence="1 2">
    <name type="scientific">Haloquadratum walsbyi J07HQW1</name>
    <dbReference type="NCBI Taxonomy" id="1238424"/>
    <lineage>
        <taxon>Archaea</taxon>
        <taxon>Methanobacteriati</taxon>
        <taxon>Methanobacteriota</taxon>
        <taxon>Stenosarchaea group</taxon>
        <taxon>Halobacteria</taxon>
        <taxon>Halobacteriales</taxon>
        <taxon>Haloferacaceae</taxon>
        <taxon>Haloquadratum</taxon>
    </lineage>
</organism>
<reference evidence="1 2" key="1">
    <citation type="journal article" date="2013" name="PLoS ONE">
        <title>Assembly-driven community genomics of a hypersaline microbial ecosystem.</title>
        <authorList>
            <person name="Podell S."/>
            <person name="Ugalde J.A."/>
            <person name="Narasingarao P."/>
            <person name="Banfield J.F."/>
            <person name="Heidelberg K.B."/>
            <person name="Allen E.E."/>
        </authorList>
    </citation>
    <scope>NUCLEOTIDE SEQUENCE [LARGE SCALE GENOMIC DNA]</scope>
    <source>
        <strain evidence="2">J07HQW1</strain>
    </source>
</reference>
<name>U1P8X2_9EURY</name>
<proteinExistence type="predicted"/>
<evidence type="ECO:0000313" key="1">
    <source>
        <dbReference type="EMBL" id="ERG89992.1"/>
    </source>
</evidence>
<gene>
    <name evidence="1" type="ORF">J07HQW1_00005</name>
</gene>
<dbReference type="AlphaFoldDB" id="U1P8X2"/>
<dbReference type="HOGENOM" id="CLU_2678823_0_0_2"/>
<protein>
    <submittedName>
        <fullName evidence="1">Uncharacterized protein</fullName>
    </submittedName>
</protein>
<evidence type="ECO:0000313" key="2">
    <source>
        <dbReference type="Proteomes" id="UP000030649"/>
    </source>
</evidence>